<sequence>MNDELLQVLRRPPQERADAARNRTRLLEAAARLFAEGGVEALTVDAAARAAGVGKGTVFRRFGDKSGLVAALLDQRERELQEAIIFGEPPLGPGAPARERALAFFDAYLGYLADHLDLVRLSETAAPGARFRIGAYAFWHRHLAILCAHRPDPDHLAHLLLGTVAADLNAELLRQGLGWDRIRAGVASTVDALVGPSSPEAP</sequence>
<dbReference type="Pfam" id="PF00440">
    <property type="entry name" value="TetR_N"/>
    <property type="match status" value="1"/>
</dbReference>
<dbReference type="PRINTS" id="PR00455">
    <property type="entry name" value="HTHTETR"/>
</dbReference>
<keyword evidence="5" id="KW-1185">Reference proteome</keyword>
<evidence type="ECO:0000259" key="3">
    <source>
        <dbReference type="PROSITE" id="PS50977"/>
    </source>
</evidence>
<organism evidence="4 5">
    <name type="scientific">Nocardiopsis terrae</name>
    <dbReference type="NCBI Taxonomy" id="372655"/>
    <lineage>
        <taxon>Bacteria</taxon>
        <taxon>Bacillati</taxon>
        <taxon>Actinomycetota</taxon>
        <taxon>Actinomycetes</taxon>
        <taxon>Streptosporangiales</taxon>
        <taxon>Nocardiopsidaceae</taxon>
        <taxon>Nocardiopsis</taxon>
    </lineage>
</organism>
<gene>
    <name evidence="4" type="ORF">H4W79_004405</name>
</gene>
<dbReference type="RefSeq" id="WP_229826041.1">
    <property type="nucleotide sequence ID" value="NZ_BMXJ01000001.1"/>
</dbReference>
<dbReference type="PANTHER" id="PTHR30055">
    <property type="entry name" value="HTH-TYPE TRANSCRIPTIONAL REGULATOR RUTR"/>
    <property type="match status" value="1"/>
</dbReference>
<dbReference type="PANTHER" id="PTHR30055:SF209">
    <property type="entry name" value="POSSIBLE TRANSCRIPTIONAL REGULATORY PROTEIN (PROBABLY TETR-FAMILY)"/>
    <property type="match status" value="1"/>
</dbReference>
<feature type="DNA-binding region" description="H-T-H motif" evidence="2">
    <location>
        <begin position="43"/>
        <end position="62"/>
    </location>
</feature>
<comment type="caution">
    <text evidence="4">The sequence shown here is derived from an EMBL/GenBank/DDBJ whole genome shotgun (WGS) entry which is preliminary data.</text>
</comment>
<keyword evidence="1 2" id="KW-0238">DNA-binding</keyword>
<evidence type="ECO:0000313" key="5">
    <source>
        <dbReference type="Proteomes" id="UP000598217"/>
    </source>
</evidence>
<dbReference type="EMBL" id="JADBDY010000001">
    <property type="protein sequence ID" value="MBE1460191.1"/>
    <property type="molecule type" value="Genomic_DNA"/>
</dbReference>
<dbReference type="SUPFAM" id="SSF46689">
    <property type="entry name" value="Homeodomain-like"/>
    <property type="match status" value="1"/>
</dbReference>
<dbReference type="InterPro" id="IPR050109">
    <property type="entry name" value="HTH-type_TetR-like_transc_reg"/>
</dbReference>
<dbReference type="InterPro" id="IPR009057">
    <property type="entry name" value="Homeodomain-like_sf"/>
</dbReference>
<proteinExistence type="predicted"/>
<feature type="domain" description="HTH tetR-type" evidence="3">
    <location>
        <begin position="20"/>
        <end position="80"/>
    </location>
</feature>
<dbReference type="Proteomes" id="UP000598217">
    <property type="component" value="Unassembled WGS sequence"/>
</dbReference>
<protein>
    <submittedName>
        <fullName evidence="4">AcrR family transcriptional regulator</fullName>
    </submittedName>
</protein>
<evidence type="ECO:0000256" key="2">
    <source>
        <dbReference type="PROSITE-ProRule" id="PRU00335"/>
    </source>
</evidence>
<reference evidence="4 5" key="1">
    <citation type="submission" date="2020-10" db="EMBL/GenBank/DDBJ databases">
        <title>Sequencing the genomes of 1000 actinobacteria strains.</title>
        <authorList>
            <person name="Klenk H.-P."/>
        </authorList>
    </citation>
    <scope>NUCLEOTIDE SEQUENCE [LARGE SCALE GENOMIC DNA]</scope>
    <source>
        <strain evidence="4 5">DSM 45157</strain>
    </source>
</reference>
<dbReference type="InterPro" id="IPR001647">
    <property type="entry name" value="HTH_TetR"/>
</dbReference>
<evidence type="ECO:0000313" key="4">
    <source>
        <dbReference type="EMBL" id="MBE1460191.1"/>
    </source>
</evidence>
<evidence type="ECO:0000256" key="1">
    <source>
        <dbReference type="ARBA" id="ARBA00023125"/>
    </source>
</evidence>
<dbReference type="PROSITE" id="PS50977">
    <property type="entry name" value="HTH_TETR_2"/>
    <property type="match status" value="1"/>
</dbReference>
<accession>A0ABR9HMC5</accession>
<dbReference type="Gene3D" id="1.10.357.10">
    <property type="entry name" value="Tetracycline Repressor, domain 2"/>
    <property type="match status" value="1"/>
</dbReference>
<name>A0ABR9HMC5_9ACTN</name>